<sequence>MISKLKQLSFGPATLVAAAFIGPGTVVTASLAGANFGYALLWALVFSVLATMILQEMAARLGVVTQQGLGEAIRSQLENPLLKWFAIALVIAAVVIGNSVYQGGNLTGASLGMAGLLGEQAAWMPLVLGVLAAALLWRGSYRLLERVLIALVLVMSLAFITTFLIAQPDWSEFFQGLFMPSLPTGSLLTVIALIGTTVVPYNLFLHAASSAQKWQSPEQLPQARGDLLVSIPLGGLISIAIVSTAAAAFFGRAVTLEGAADLSESLRPLAGDGATWLMAIGLFAAGLSSSLTAPLASAYALSGILGYGGNLRSWPFRLTWLAIIAIGVVIASLGIRPVNVIWFAQVANGLLLPIMALFLVWACNHKMMGNYRNSWQQNTLAAVVVLIAVGLGLRSIGAALQWW</sequence>
<dbReference type="GO" id="GO:0005384">
    <property type="term" value="F:manganese ion transmembrane transporter activity"/>
    <property type="evidence" value="ECO:0007669"/>
    <property type="project" value="TreeGrafter"/>
</dbReference>
<dbReference type="EMBL" id="PIPW01000003">
    <property type="protein sequence ID" value="RUO52043.1"/>
    <property type="molecule type" value="Genomic_DNA"/>
</dbReference>
<organism evidence="8 9">
    <name type="scientific">Pseudidiomarina halophila</name>
    <dbReference type="NCBI Taxonomy" id="1449799"/>
    <lineage>
        <taxon>Bacteria</taxon>
        <taxon>Pseudomonadati</taxon>
        <taxon>Pseudomonadota</taxon>
        <taxon>Gammaproteobacteria</taxon>
        <taxon>Alteromonadales</taxon>
        <taxon>Idiomarinaceae</taxon>
        <taxon>Pseudidiomarina</taxon>
    </lineage>
</organism>
<dbReference type="NCBIfam" id="NF037982">
    <property type="entry name" value="Nramp_1"/>
    <property type="match status" value="1"/>
</dbReference>
<feature type="transmembrane region" description="Helical" evidence="7">
    <location>
        <begin position="380"/>
        <end position="402"/>
    </location>
</feature>
<feature type="transmembrane region" description="Helical" evidence="7">
    <location>
        <begin position="121"/>
        <end position="140"/>
    </location>
</feature>
<gene>
    <name evidence="8" type="ORF">CWI69_10415</name>
</gene>
<evidence type="ECO:0000256" key="2">
    <source>
        <dbReference type="ARBA" id="ARBA00022448"/>
    </source>
</evidence>
<name>A0A432XTQ1_9GAMM</name>
<keyword evidence="6 7" id="KW-0472">Membrane</keyword>
<feature type="transmembrane region" description="Helical" evidence="7">
    <location>
        <begin position="341"/>
        <end position="360"/>
    </location>
</feature>
<dbReference type="GO" id="GO:0015086">
    <property type="term" value="F:cadmium ion transmembrane transporter activity"/>
    <property type="evidence" value="ECO:0007669"/>
    <property type="project" value="TreeGrafter"/>
</dbReference>
<dbReference type="GO" id="GO:0005886">
    <property type="term" value="C:plasma membrane"/>
    <property type="evidence" value="ECO:0007669"/>
    <property type="project" value="TreeGrafter"/>
</dbReference>
<feature type="transmembrane region" description="Helical" evidence="7">
    <location>
        <begin position="147"/>
        <end position="166"/>
    </location>
</feature>
<keyword evidence="2" id="KW-0813">Transport</keyword>
<dbReference type="PRINTS" id="PR00447">
    <property type="entry name" value="NATRESASSCMP"/>
</dbReference>
<dbReference type="InterPro" id="IPR001046">
    <property type="entry name" value="NRAMP_fam"/>
</dbReference>
<dbReference type="RefSeq" id="WP_126764144.1">
    <property type="nucleotide sequence ID" value="NZ_JBHLTZ010000010.1"/>
</dbReference>
<comment type="caution">
    <text evidence="8">The sequence shown here is derived from an EMBL/GenBank/DDBJ whole genome shotgun (WGS) entry which is preliminary data.</text>
</comment>
<evidence type="ECO:0000256" key="3">
    <source>
        <dbReference type="ARBA" id="ARBA00022692"/>
    </source>
</evidence>
<accession>A0A432XTQ1</accession>
<evidence type="ECO:0000313" key="8">
    <source>
        <dbReference type="EMBL" id="RUO52043.1"/>
    </source>
</evidence>
<dbReference type="PANTHER" id="PTHR11706">
    <property type="entry name" value="SOLUTE CARRIER PROTEIN FAMILY 11 MEMBER"/>
    <property type="match status" value="1"/>
</dbReference>
<evidence type="ECO:0000313" key="9">
    <source>
        <dbReference type="Proteomes" id="UP000287198"/>
    </source>
</evidence>
<dbReference type="PANTHER" id="PTHR11706:SF33">
    <property type="entry name" value="NATURAL RESISTANCE-ASSOCIATED MACROPHAGE PROTEIN 2"/>
    <property type="match status" value="1"/>
</dbReference>
<evidence type="ECO:0000256" key="4">
    <source>
        <dbReference type="ARBA" id="ARBA00022847"/>
    </source>
</evidence>
<protein>
    <submittedName>
        <fullName evidence="8">Manganese transporter</fullName>
    </submittedName>
</protein>
<reference evidence="9" key="1">
    <citation type="journal article" date="2018" name="Front. Microbiol.">
        <title>Genome-Based Analysis Reveals the Taxonomy and Diversity of the Family Idiomarinaceae.</title>
        <authorList>
            <person name="Liu Y."/>
            <person name="Lai Q."/>
            <person name="Shao Z."/>
        </authorList>
    </citation>
    <scope>NUCLEOTIDE SEQUENCE [LARGE SCALE GENOMIC DNA]</scope>
    <source>
        <strain evidence="9">BH195</strain>
    </source>
</reference>
<dbReference type="Proteomes" id="UP000287198">
    <property type="component" value="Unassembled WGS sequence"/>
</dbReference>
<evidence type="ECO:0000256" key="5">
    <source>
        <dbReference type="ARBA" id="ARBA00022989"/>
    </source>
</evidence>
<dbReference type="GO" id="GO:0034755">
    <property type="term" value="P:iron ion transmembrane transport"/>
    <property type="evidence" value="ECO:0007669"/>
    <property type="project" value="TreeGrafter"/>
</dbReference>
<proteinExistence type="predicted"/>
<evidence type="ECO:0000256" key="6">
    <source>
        <dbReference type="ARBA" id="ARBA00023136"/>
    </source>
</evidence>
<keyword evidence="5 7" id="KW-1133">Transmembrane helix</keyword>
<dbReference type="GO" id="GO:0015293">
    <property type="term" value="F:symporter activity"/>
    <property type="evidence" value="ECO:0007669"/>
    <property type="project" value="UniProtKB-KW"/>
</dbReference>
<feature type="transmembrane region" description="Helical" evidence="7">
    <location>
        <begin position="314"/>
        <end position="335"/>
    </location>
</feature>
<feature type="transmembrane region" description="Helical" evidence="7">
    <location>
        <begin position="274"/>
        <end position="302"/>
    </location>
</feature>
<comment type="subcellular location">
    <subcellularLocation>
        <location evidence="1">Membrane</location>
        <topology evidence="1">Multi-pass membrane protein</topology>
    </subcellularLocation>
</comment>
<keyword evidence="4" id="KW-0769">Symport</keyword>
<dbReference type="OrthoDB" id="9787548at2"/>
<feature type="transmembrane region" description="Helical" evidence="7">
    <location>
        <begin position="186"/>
        <end position="206"/>
    </location>
</feature>
<evidence type="ECO:0000256" key="1">
    <source>
        <dbReference type="ARBA" id="ARBA00004141"/>
    </source>
</evidence>
<feature type="transmembrane region" description="Helical" evidence="7">
    <location>
        <begin position="38"/>
        <end position="59"/>
    </location>
</feature>
<feature type="transmembrane region" description="Helical" evidence="7">
    <location>
        <begin position="227"/>
        <end position="254"/>
    </location>
</feature>
<dbReference type="AlphaFoldDB" id="A0A432XTQ1"/>
<keyword evidence="9" id="KW-1185">Reference proteome</keyword>
<keyword evidence="3 7" id="KW-0812">Transmembrane</keyword>
<feature type="transmembrane region" description="Helical" evidence="7">
    <location>
        <begin position="80"/>
        <end position="101"/>
    </location>
</feature>
<evidence type="ECO:0000256" key="7">
    <source>
        <dbReference type="SAM" id="Phobius"/>
    </source>
</evidence>
<dbReference type="Pfam" id="PF01566">
    <property type="entry name" value="Nramp"/>
    <property type="match status" value="1"/>
</dbReference>